<feature type="transmembrane region" description="Helical" evidence="5">
    <location>
        <begin position="379"/>
        <end position="403"/>
    </location>
</feature>
<keyword evidence="8" id="KW-1185">Reference proteome</keyword>
<evidence type="ECO:0000256" key="5">
    <source>
        <dbReference type="SAM" id="Phobius"/>
    </source>
</evidence>
<dbReference type="PANTHER" id="PTHR42718">
    <property type="entry name" value="MAJOR FACILITATOR SUPERFAMILY MULTIDRUG TRANSPORTER MFSC"/>
    <property type="match status" value="1"/>
</dbReference>
<feature type="transmembrane region" description="Helical" evidence="5">
    <location>
        <begin position="24"/>
        <end position="47"/>
    </location>
</feature>
<keyword evidence="4 5" id="KW-0472">Membrane</keyword>
<feature type="transmembrane region" description="Helical" evidence="5">
    <location>
        <begin position="284"/>
        <end position="310"/>
    </location>
</feature>
<feature type="transmembrane region" description="Helical" evidence="5">
    <location>
        <begin position="150"/>
        <end position="172"/>
    </location>
</feature>
<dbReference type="InterPro" id="IPR011701">
    <property type="entry name" value="MFS"/>
</dbReference>
<reference evidence="7 8" key="1">
    <citation type="submission" date="2024-06" db="EMBL/GenBank/DDBJ databases">
        <authorList>
            <person name="Kaempfer P."/>
            <person name="Viver T."/>
        </authorList>
    </citation>
    <scope>NUCLEOTIDE SEQUENCE [LARGE SCALE GENOMIC DNA]</scope>
    <source>
        <strain evidence="7 8">ST-64</strain>
    </source>
</reference>
<dbReference type="EMBL" id="JBELQC010000001">
    <property type="protein sequence ID" value="MFL9840443.1"/>
    <property type="molecule type" value="Genomic_DNA"/>
</dbReference>
<keyword evidence="2 5" id="KW-0812">Transmembrane</keyword>
<dbReference type="RefSeq" id="WP_408077380.1">
    <property type="nucleotide sequence ID" value="NZ_JBELQC010000001.1"/>
</dbReference>
<feature type="domain" description="Major facilitator superfamily (MFS) profile" evidence="6">
    <location>
        <begin position="25"/>
        <end position="468"/>
    </location>
</feature>
<proteinExistence type="predicted"/>
<dbReference type="PROSITE" id="PS50850">
    <property type="entry name" value="MFS"/>
    <property type="match status" value="1"/>
</dbReference>
<feature type="transmembrane region" description="Helical" evidence="5">
    <location>
        <begin position="453"/>
        <end position="473"/>
    </location>
</feature>
<evidence type="ECO:0000256" key="1">
    <source>
        <dbReference type="ARBA" id="ARBA00004141"/>
    </source>
</evidence>
<dbReference type="PANTHER" id="PTHR42718:SF39">
    <property type="entry name" value="ACTINORHODIN TRANSPORTER-RELATED"/>
    <property type="match status" value="1"/>
</dbReference>
<gene>
    <name evidence="7" type="ORF">ABS767_05655</name>
</gene>
<evidence type="ECO:0000313" key="8">
    <source>
        <dbReference type="Proteomes" id="UP001629244"/>
    </source>
</evidence>
<dbReference type="Proteomes" id="UP001629244">
    <property type="component" value="Unassembled WGS sequence"/>
</dbReference>
<evidence type="ECO:0000256" key="3">
    <source>
        <dbReference type="ARBA" id="ARBA00022989"/>
    </source>
</evidence>
<dbReference type="Pfam" id="PF07690">
    <property type="entry name" value="MFS_1"/>
    <property type="match status" value="1"/>
</dbReference>
<dbReference type="InterPro" id="IPR036259">
    <property type="entry name" value="MFS_trans_sf"/>
</dbReference>
<feature type="transmembrane region" description="Helical" evidence="5">
    <location>
        <begin position="351"/>
        <end position="373"/>
    </location>
</feature>
<comment type="caution">
    <text evidence="7">The sequence shown here is derived from an EMBL/GenBank/DDBJ whole genome shotgun (WGS) entry which is preliminary data.</text>
</comment>
<feature type="transmembrane region" description="Helical" evidence="5">
    <location>
        <begin position="116"/>
        <end position="141"/>
    </location>
</feature>
<feature type="transmembrane region" description="Helical" evidence="5">
    <location>
        <begin position="59"/>
        <end position="79"/>
    </location>
</feature>
<dbReference type="SUPFAM" id="SSF103473">
    <property type="entry name" value="MFS general substrate transporter"/>
    <property type="match status" value="1"/>
</dbReference>
<feature type="transmembrane region" description="Helical" evidence="5">
    <location>
        <begin position="91"/>
        <end position="110"/>
    </location>
</feature>
<sequence length="486" mass="49931">MAETAKAPAGAGASEALTSRQKTVAFVTVLIALVLEVADSTIVNTALPEIRRVLDASPAAMQWIVAGYLLVLGSLLLLGGRLGDAFGYRRMFLIGVGAFVATSTLCGLAQTPEQLVIARLLQGAAGAMMGPQVMAIVQVLFTPLERVARLAWFGVVGGLAAILGPILGGLLIEVDLFGLGWRLIFLINLPIGLFALWLGIRTIPHTRGAHGLRIDMPGAALFAIGFAGVLLALIDGSEHGWPAWTLVSGLAGLAAIYAGWLRARARRRQDLPAMIEPMLFQLRTFRWGLLAILAFASAATGFLLVLAISLQQGLGKSPLQTALIHVPFSLGVMAGISLIGKRYLPRFGRWLLVCGAGVLASGGALSLALVASGDGGSPLLLGLLSLAGIGMGMVAGPLPPVVVADVDRVHAGTASATLRTAQQLGGALGVAVIGAAFFLAATDEGAGRLAGLAPASAVFVTLLLGSAIAALRLPADIFGTRSPGPR</sequence>
<feature type="transmembrane region" description="Helical" evidence="5">
    <location>
        <begin position="178"/>
        <end position="200"/>
    </location>
</feature>
<dbReference type="InterPro" id="IPR020846">
    <property type="entry name" value="MFS_dom"/>
</dbReference>
<dbReference type="Gene3D" id="1.20.1720.10">
    <property type="entry name" value="Multidrug resistance protein D"/>
    <property type="match status" value="1"/>
</dbReference>
<feature type="transmembrane region" description="Helical" evidence="5">
    <location>
        <begin position="240"/>
        <end position="263"/>
    </location>
</feature>
<protein>
    <submittedName>
        <fullName evidence="7">MFS transporter</fullName>
    </submittedName>
</protein>
<name>A0ABW8YK53_9SPHN</name>
<accession>A0ABW8YK53</accession>
<dbReference type="Gene3D" id="1.20.1250.20">
    <property type="entry name" value="MFS general substrate transporter like domains"/>
    <property type="match status" value="1"/>
</dbReference>
<evidence type="ECO:0000259" key="6">
    <source>
        <dbReference type="PROSITE" id="PS50850"/>
    </source>
</evidence>
<feature type="transmembrane region" description="Helical" evidence="5">
    <location>
        <begin position="322"/>
        <end position="339"/>
    </location>
</feature>
<feature type="transmembrane region" description="Helical" evidence="5">
    <location>
        <begin position="424"/>
        <end position="441"/>
    </location>
</feature>
<comment type="subcellular location">
    <subcellularLocation>
        <location evidence="1">Membrane</location>
        <topology evidence="1">Multi-pass membrane protein</topology>
    </subcellularLocation>
</comment>
<dbReference type="PRINTS" id="PR01036">
    <property type="entry name" value="TCRTETB"/>
</dbReference>
<feature type="transmembrane region" description="Helical" evidence="5">
    <location>
        <begin position="212"/>
        <end position="234"/>
    </location>
</feature>
<evidence type="ECO:0000256" key="2">
    <source>
        <dbReference type="ARBA" id="ARBA00022692"/>
    </source>
</evidence>
<keyword evidence="3 5" id="KW-1133">Transmembrane helix</keyword>
<dbReference type="CDD" id="cd17321">
    <property type="entry name" value="MFS_MMR_MDR_like"/>
    <property type="match status" value="1"/>
</dbReference>
<organism evidence="7 8">
    <name type="scientific">Sphingomonas plantiphila</name>
    <dbReference type="NCBI Taxonomy" id="3163295"/>
    <lineage>
        <taxon>Bacteria</taxon>
        <taxon>Pseudomonadati</taxon>
        <taxon>Pseudomonadota</taxon>
        <taxon>Alphaproteobacteria</taxon>
        <taxon>Sphingomonadales</taxon>
        <taxon>Sphingomonadaceae</taxon>
        <taxon>Sphingomonas</taxon>
    </lineage>
</organism>
<evidence type="ECO:0000256" key="4">
    <source>
        <dbReference type="ARBA" id="ARBA00023136"/>
    </source>
</evidence>
<evidence type="ECO:0000313" key="7">
    <source>
        <dbReference type="EMBL" id="MFL9840443.1"/>
    </source>
</evidence>